<feature type="region of interest" description="Disordered" evidence="1">
    <location>
        <begin position="65"/>
        <end position="96"/>
    </location>
</feature>
<evidence type="ECO:0000313" key="2">
    <source>
        <dbReference type="EMBL" id="GAA1149199.1"/>
    </source>
</evidence>
<sequence length="96" mass="9920">MGRFDTYELVFTHPGTPGTGSSDTDVVAVRRTDRSGPGGHPLYADDTGIVLAEISDRDEVRMIASGGHQDPAVAVRARPAPEPAGRAASGPPPAGR</sequence>
<evidence type="ECO:0000313" key="3">
    <source>
        <dbReference type="Proteomes" id="UP001501371"/>
    </source>
</evidence>
<comment type="caution">
    <text evidence="2">The sequence shown here is derived from an EMBL/GenBank/DDBJ whole genome shotgun (WGS) entry which is preliminary data.</text>
</comment>
<keyword evidence="3" id="KW-1185">Reference proteome</keyword>
<organism evidence="2 3">
    <name type="scientific">Streptomyces hebeiensis</name>
    <dbReference type="NCBI Taxonomy" id="229486"/>
    <lineage>
        <taxon>Bacteria</taxon>
        <taxon>Bacillati</taxon>
        <taxon>Actinomycetota</taxon>
        <taxon>Actinomycetes</taxon>
        <taxon>Kitasatosporales</taxon>
        <taxon>Streptomycetaceae</taxon>
        <taxon>Streptomyces</taxon>
    </lineage>
</organism>
<protein>
    <submittedName>
        <fullName evidence="2">Uncharacterized protein</fullName>
    </submittedName>
</protein>
<dbReference type="EMBL" id="BAAAKV010000001">
    <property type="protein sequence ID" value="GAA1149199.1"/>
    <property type="molecule type" value="Genomic_DNA"/>
</dbReference>
<proteinExistence type="predicted"/>
<dbReference type="Pfam" id="PF19813">
    <property type="entry name" value="DUF6296"/>
    <property type="match status" value="1"/>
</dbReference>
<reference evidence="2 3" key="1">
    <citation type="journal article" date="2019" name="Int. J. Syst. Evol. Microbiol.">
        <title>The Global Catalogue of Microorganisms (GCM) 10K type strain sequencing project: providing services to taxonomists for standard genome sequencing and annotation.</title>
        <authorList>
            <consortium name="The Broad Institute Genomics Platform"/>
            <consortium name="The Broad Institute Genome Sequencing Center for Infectious Disease"/>
            <person name="Wu L."/>
            <person name="Ma J."/>
        </authorList>
    </citation>
    <scope>NUCLEOTIDE SEQUENCE [LARGE SCALE GENOMIC DNA]</scope>
    <source>
        <strain evidence="2 3">JCM 12696</strain>
    </source>
</reference>
<dbReference type="RefSeq" id="WP_344268261.1">
    <property type="nucleotide sequence ID" value="NZ_BAAAKV010000001.1"/>
</dbReference>
<name>A0ABN1UG68_9ACTN</name>
<evidence type="ECO:0000256" key="1">
    <source>
        <dbReference type="SAM" id="MobiDB-lite"/>
    </source>
</evidence>
<gene>
    <name evidence="2" type="ORF">GCM10009654_00440</name>
</gene>
<feature type="compositionally biased region" description="Low complexity" evidence="1">
    <location>
        <begin position="71"/>
        <end position="89"/>
    </location>
</feature>
<accession>A0ABN1UG68</accession>
<dbReference type="InterPro" id="IPR046263">
    <property type="entry name" value="DUF6296"/>
</dbReference>
<dbReference type="Proteomes" id="UP001501371">
    <property type="component" value="Unassembled WGS sequence"/>
</dbReference>